<proteinExistence type="predicted"/>
<feature type="coiled-coil region" evidence="1">
    <location>
        <begin position="317"/>
        <end position="351"/>
    </location>
</feature>
<dbReference type="GO" id="GO:0000793">
    <property type="term" value="C:condensed chromosome"/>
    <property type="evidence" value="ECO:0007669"/>
    <property type="project" value="TreeGrafter"/>
</dbReference>
<evidence type="ECO:0000313" key="2">
    <source>
        <dbReference type="EMBL" id="ETP28351.1"/>
    </source>
</evidence>
<sequence length="409" mass="46125">MCFHASLVLSPSLTRAFRRQRRFRRPHILTSSSPRSAARRGPAVVSTVELADPSLDLADVRASLSALQQAIDQTEALRELRSNHEALRREFLASRRRVDDLDRQIADAANAASPTRCRNVWIIPASFKACHLRYCDLKLRYNEAVSEFHDRISTLEAQLAAAYSFGVIIPPDTARRIADLESQLTRSHSDLQVARDRQSALASELRESATSRRAAQAEVARLEAAIKRKNCRLRALNDNYERRLMVADTAIATHTAELGRLQDRVSTLDRDLQKASQRAQAATSQRDQARAAHIATQDRVSAARDTIAWLEKRINQVEKSQKSRQDLESALAKLQQEKDDLAVQRDELFGQLAERFVEVADLRAERDQALESHKGAFSESEFPVCPCLQGRSIDFKSCPGWRFESCSRI</sequence>
<evidence type="ECO:0000313" key="3">
    <source>
        <dbReference type="Proteomes" id="UP000018948"/>
    </source>
</evidence>
<keyword evidence="1" id="KW-0175">Coiled coil</keyword>
<dbReference type="PANTHER" id="PTHR43941:SF1">
    <property type="entry name" value="STRUCTURAL MAINTENANCE OF CHROMOSOMES PROTEIN 2"/>
    <property type="match status" value="1"/>
</dbReference>
<dbReference type="GO" id="GO:0000796">
    <property type="term" value="C:condensin complex"/>
    <property type="evidence" value="ECO:0007669"/>
    <property type="project" value="TreeGrafter"/>
</dbReference>
<organism evidence="2 3">
    <name type="scientific">Phytophthora nicotianae P10297</name>
    <dbReference type="NCBI Taxonomy" id="1317064"/>
    <lineage>
        <taxon>Eukaryota</taxon>
        <taxon>Sar</taxon>
        <taxon>Stramenopiles</taxon>
        <taxon>Oomycota</taxon>
        <taxon>Peronosporomycetes</taxon>
        <taxon>Peronosporales</taxon>
        <taxon>Peronosporaceae</taxon>
        <taxon>Phytophthora</taxon>
    </lineage>
</organism>
<dbReference type="PANTHER" id="PTHR43941">
    <property type="entry name" value="STRUCTURAL MAINTENANCE OF CHROMOSOMES PROTEIN 2"/>
    <property type="match status" value="1"/>
</dbReference>
<dbReference type="EMBL" id="ANIY01004793">
    <property type="protein sequence ID" value="ETP28351.1"/>
    <property type="molecule type" value="Genomic_DNA"/>
</dbReference>
<reference evidence="2 3" key="1">
    <citation type="submission" date="2013-11" db="EMBL/GenBank/DDBJ databases">
        <title>The Genome Sequence of Phytophthora parasitica P10297.</title>
        <authorList>
            <consortium name="The Broad Institute Genomics Platform"/>
            <person name="Russ C."/>
            <person name="Tyler B."/>
            <person name="Panabieres F."/>
            <person name="Shan W."/>
            <person name="Tripathy S."/>
            <person name="Grunwald N."/>
            <person name="Machado M."/>
            <person name="Johnson C.S."/>
            <person name="Walker B."/>
            <person name="Young S.K."/>
            <person name="Zeng Q."/>
            <person name="Gargeya S."/>
            <person name="Fitzgerald M."/>
            <person name="Haas B."/>
            <person name="Abouelleil A."/>
            <person name="Allen A.W."/>
            <person name="Alvarado L."/>
            <person name="Arachchi H.M."/>
            <person name="Berlin A.M."/>
            <person name="Chapman S.B."/>
            <person name="Gainer-Dewar J."/>
            <person name="Goldberg J."/>
            <person name="Griggs A."/>
            <person name="Gujja S."/>
            <person name="Hansen M."/>
            <person name="Howarth C."/>
            <person name="Imamovic A."/>
            <person name="Ireland A."/>
            <person name="Larimer J."/>
            <person name="McCowan C."/>
            <person name="Murphy C."/>
            <person name="Pearson M."/>
            <person name="Poon T.W."/>
            <person name="Priest M."/>
            <person name="Roberts A."/>
            <person name="Saif S."/>
            <person name="Shea T."/>
            <person name="Sisk P."/>
            <person name="Sykes S."/>
            <person name="Wortman J."/>
            <person name="Nusbaum C."/>
            <person name="Birren B."/>
        </authorList>
    </citation>
    <scope>NUCLEOTIDE SEQUENCE [LARGE SCALE GENOMIC DNA]</scope>
    <source>
        <strain evidence="2 3">P10297</strain>
    </source>
</reference>
<gene>
    <name evidence="2" type="ORF">F442_22356</name>
</gene>
<evidence type="ECO:0000256" key="1">
    <source>
        <dbReference type="SAM" id="Coils"/>
    </source>
</evidence>
<dbReference type="Gene3D" id="1.10.287.1490">
    <property type="match status" value="1"/>
</dbReference>
<dbReference type="GO" id="GO:0003682">
    <property type="term" value="F:chromatin binding"/>
    <property type="evidence" value="ECO:0007669"/>
    <property type="project" value="TreeGrafter"/>
</dbReference>
<dbReference type="Proteomes" id="UP000018948">
    <property type="component" value="Unassembled WGS sequence"/>
</dbReference>
<protein>
    <submittedName>
        <fullName evidence="2">Uncharacterized protein</fullName>
    </submittedName>
</protein>
<dbReference type="GO" id="GO:0000785">
    <property type="term" value="C:chromatin"/>
    <property type="evidence" value="ECO:0007669"/>
    <property type="project" value="TreeGrafter"/>
</dbReference>
<name>W2Y069_PHYNI</name>
<dbReference type="AlphaFoldDB" id="W2Y069"/>
<dbReference type="GO" id="GO:0007076">
    <property type="term" value="P:mitotic chromosome condensation"/>
    <property type="evidence" value="ECO:0007669"/>
    <property type="project" value="TreeGrafter"/>
</dbReference>
<feature type="coiled-coil region" evidence="1">
    <location>
        <begin position="205"/>
        <end position="292"/>
    </location>
</feature>
<accession>W2Y069</accession>
<feature type="coiled-coil region" evidence="1">
    <location>
        <begin position="57"/>
        <end position="97"/>
    </location>
</feature>
<comment type="caution">
    <text evidence="2">The sequence shown here is derived from an EMBL/GenBank/DDBJ whole genome shotgun (WGS) entry which is preliminary data.</text>
</comment>